<dbReference type="EMBL" id="KB822721">
    <property type="protein sequence ID" value="ETN39777.1"/>
    <property type="molecule type" value="Genomic_DNA"/>
</dbReference>
<dbReference type="InterPro" id="IPR050417">
    <property type="entry name" value="Sugar_Epim/Isomerase"/>
</dbReference>
<organism evidence="3 4">
    <name type="scientific">Cyphellophora europaea (strain CBS 101466)</name>
    <name type="common">Phialophora europaea</name>
    <dbReference type="NCBI Taxonomy" id="1220924"/>
    <lineage>
        <taxon>Eukaryota</taxon>
        <taxon>Fungi</taxon>
        <taxon>Dikarya</taxon>
        <taxon>Ascomycota</taxon>
        <taxon>Pezizomycotina</taxon>
        <taxon>Eurotiomycetes</taxon>
        <taxon>Chaetothyriomycetidae</taxon>
        <taxon>Chaetothyriales</taxon>
        <taxon>Cyphellophoraceae</taxon>
        <taxon>Cyphellophora</taxon>
    </lineage>
</organism>
<dbReference type="GeneID" id="19973342"/>
<feature type="domain" description="Xylose isomerase-like TIM barrel" evidence="2">
    <location>
        <begin position="19"/>
        <end position="236"/>
    </location>
</feature>
<dbReference type="VEuPathDB" id="FungiDB:HMPREF1541_06003"/>
<name>W2RTK2_CYPE1</name>
<dbReference type="InterPro" id="IPR036237">
    <property type="entry name" value="Xyl_isomerase-like_sf"/>
</dbReference>
<evidence type="ECO:0000259" key="2">
    <source>
        <dbReference type="Pfam" id="PF01261"/>
    </source>
</evidence>
<gene>
    <name evidence="3" type="ORF">HMPREF1541_06003</name>
</gene>
<reference evidence="3 4" key="1">
    <citation type="submission" date="2013-03" db="EMBL/GenBank/DDBJ databases">
        <title>The Genome Sequence of Phialophora europaea CBS 101466.</title>
        <authorList>
            <consortium name="The Broad Institute Genomics Platform"/>
            <person name="Cuomo C."/>
            <person name="de Hoog S."/>
            <person name="Gorbushina A."/>
            <person name="Walker B."/>
            <person name="Young S.K."/>
            <person name="Zeng Q."/>
            <person name="Gargeya S."/>
            <person name="Fitzgerald M."/>
            <person name="Haas B."/>
            <person name="Abouelleil A."/>
            <person name="Allen A.W."/>
            <person name="Alvarado L."/>
            <person name="Arachchi H.M."/>
            <person name="Berlin A.M."/>
            <person name="Chapman S.B."/>
            <person name="Gainer-Dewar J."/>
            <person name="Goldberg J."/>
            <person name="Griggs A."/>
            <person name="Gujja S."/>
            <person name="Hansen M."/>
            <person name="Howarth C."/>
            <person name="Imamovic A."/>
            <person name="Ireland A."/>
            <person name="Larimer J."/>
            <person name="McCowan C."/>
            <person name="Murphy C."/>
            <person name="Pearson M."/>
            <person name="Poon T.W."/>
            <person name="Priest M."/>
            <person name="Roberts A."/>
            <person name="Saif S."/>
            <person name="Shea T."/>
            <person name="Sisk P."/>
            <person name="Sykes S."/>
            <person name="Wortman J."/>
            <person name="Nusbaum C."/>
            <person name="Birren B."/>
        </authorList>
    </citation>
    <scope>NUCLEOTIDE SEQUENCE [LARGE SCALE GENOMIC DNA]</scope>
    <source>
        <strain evidence="3 4">CBS 101466</strain>
    </source>
</reference>
<dbReference type="AlphaFoldDB" id="W2RTK2"/>
<keyword evidence="4" id="KW-1185">Reference proteome</keyword>
<dbReference type="InterPro" id="IPR013022">
    <property type="entry name" value="Xyl_isomerase-like_TIM-brl"/>
</dbReference>
<sequence>MHLSAHTWMRPEPLETTLQRLSRLGYSSIELAGEPDQYSVEQVRPLLEKYNIECWGTVTVQHGARNLLAADSQQRRSTIDYMKEVVSLAAGLRGKIVTVVPGNVGTLVPDSTPENEWKWAVEGLREVAAFAQEKHIRLAIEPLNRLETYFLNRAEQAVALAKEVGHGCGIAFDVFHLAIEEKDMFEAMRTYGQYIVDVHVADNNRLAPGNGSFDWPRIMATLKETGYDGAVAVEAMPPIDRTPLGKFGTLQLETGEVSITPDQHDFIINHGSGLFSESYYSGIIARSAETLLPFLN</sequence>
<evidence type="ECO:0000313" key="3">
    <source>
        <dbReference type="EMBL" id="ETN39777.1"/>
    </source>
</evidence>
<evidence type="ECO:0000313" key="4">
    <source>
        <dbReference type="Proteomes" id="UP000030752"/>
    </source>
</evidence>
<dbReference type="RefSeq" id="XP_008718562.1">
    <property type="nucleotide sequence ID" value="XM_008720340.1"/>
</dbReference>
<dbReference type="Proteomes" id="UP000030752">
    <property type="component" value="Unassembled WGS sequence"/>
</dbReference>
<keyword evidence="1" id="KW-0413">Isomerase</keyword>
<accession>W2RTK2</accession>
<dbReference type="PANTHER" id="PTHR43489:SF7">
    <property type="entry name" value="3-DEHYDRO-D-GULOSIDE 4-EPIMERASE-RELATED"/>
    <property type="match status" value="1"/>
</dbReference>
<evidence type="ECO:0000256" key="1">
    <source>
        <dbReference type="ARBA" id="ARBA00023235"/>
    </source>
</evidence>
<dbReference type="Pfam" id="PF01261">
    <property type="entry name" value="AP_endonuc_2"/>
    <property type="match status" value="1"/>
</dbReference>
<dbReference type="STRING" id="1220924.W2RTK2"/>
<dbReference type="Gene3D" id="3.20.20.150">
    <property type="entry name" value="Divalent-metal-dependent TIM barrel enzymes"/>
    <property type="match status" value="1"/>
</dbReference>
<protein>
    <recommendedName>
        <fullName evidence="2">Xylose isomerase-like TIM barrel domain-containing protein</fullName>
    </recommendedName>
</protein>
<dbReference type="PANTHER" id="PTHR43489">
    <property type="entry name" value="ISOMERASE"/>
    <property type="match status" value="1"/>
</dbReference>
<proteinExistence type="predicted"/>
<dbReference type="eggNOG" id="ENOG502S8TT">
    <property type="taxonomic scope" value="Eukaryota"/>
</dbReference>
<dbReference type="HOGENOM" id="CLU_050006_8_1_1"/>
<dbReference type="OrthoDB" id="4214675at2759"/>
<dbReference type="GO" id="GO:0016853">
    <property type="term" value="F:isomerase activity"/>
    <property type="evidence" value="ECO:0007669"/>
    <property type="project" value="UniProtKB-KW"/>
</dbReference>
<dbReference type="SUPFAM" id="SSF51658">
    <property type="entry name" value="Xylose isomerase-like"/>
    <property type="match status" value="1"/>
</dbReference>
<dbReference type="InParanoid" id="W2RTK2"/>